<evidence type="ECO:0000313" key="2">
    <source>
        <dbReference type="Proteomes" id="UP000094285"/>
    </source>
</evidence>
<protein>
    <submittedName>
        <fullName evidence="1">Uncharacterized protein</fullName>
    </submittedName>
</protein>
<evidence type="ECO:0000313" key="1">
    <source>
        <dbReference type="EMBL" id="ODV78757.1"/>
    </source>
</evidence>
<dbReference type="Proteomes" id="UP000094285">
    <property type="component" value="Unassembled WGS sequence"/>
</dbReference>
<organism evidence="1 2">
    <name type="scientific">Suhomyces tanzawaensis NRRL Y-17324</name>
    <dbReference type="NCBI Taxonomy" id="984487"/>
    <lineage>
        <taxon>Eukaryota</taxon>
        <taxon>Fungi</taxon>
        <taxon>Dikarya</taxon>
        <taxon>Ascomycota</taxon>
        <taxon>Saccharomycotina</taxon>
        <taxon>Pichiomycetes</taxon>
        <taxon>Debaryomycetaceae</taxon>
        <taxon>Suhomyces</taxon>
    </lineage>
</organism>
<dbReference type="AlphaFoldDB" id="A0A1E4SGZ5"/>
<dbReference type="EMBL" id="KV453913">
    <property type="protein sequence ID" value="ODV78757.1"/>
    <property type="molecule type" value="Genomic_DNA"/>
</dbReference>
<accession>A0A1E4SGZ5</accession>
<gene>
    <name evidence="1" type="ORF">CANTADRAFT_91047</name>
</gene>
<dbReference type="RefSeq" id="XP_020063879.1">
    <property type="nucleotide sequence ID" value="XM_020211769.1"/>
</dbReference>
<proteinExistence type="predicted"/>
<name>A0A1E4SGZ5_9ASCO</name>
<sequence length="70" mass="7518">MNITLSTSADTAWLEIATGHVAATEHAGEPPCSDVQNDSGLIEKYARARKNRCEHKAGAVNRKCQQLVPG</sequence>
<reference evidence="2" key="1">
    <citation type="submission" date="2016-05" db="EMBL/GenBank/DDBJ databases">
        <title>Comparative genomics of biotechnologically important yeasts.</title>
        <authorList>
            <consortium name="DOE Joint Genome Institute"/>
            <person name="Riley R."/>
            <person name="Haridas S."/>
            <person name="Wolfe K.H."/>
            <person name="Lopes M.R."/>
            <person name="Hittinger C.T."/>
            <person name="Goker M."/>
            <person name="Salamov A."/>
            <person name="Wisecaver J."/>
            <person name="Long T.M."/>
            <person name="Aerts A.L."/>
            <person name="Barry K."/>
            <person name="Choi C."/>
            <person name="Clum A."/>
            <person name="Coughlan A.Y."/>
            <person name="Deshpande S."/>
            <person name="Douglass A.P."/>
            <person name="Hanson S.J."/>
            <person name="Klenk H.-P."/>
            <person name="Labutti K."/>
            <person name="Lapidus A."/>
            <person name="Lindquist E."/>
            <person name="Lipzen A."/>
            <person name="Meier-Kolthoff J.P."/>
            <person name="Ohm R.A."/>
            <person name="Otillar R.P."/>
            <person name="Pangilinan J."/>
            <person name="Peng Y."/>
            <person name="Rokas A."/>
            <person name="Rosa C.A."/>
            <person name="Scheuner C."/>
            <person name="Sibirny A.A."/>
            <person name="Slot J.C."/>
            <person name="Stielow J.B."/>
            <person name="Sun H."/>
            <person name="Kurtzman C.P."/>
            <person name="Blackwell M."/>
            <person name="Grigoriev I.V."/>
            <person name="Jeffries T.W."/>
        </authorList>
    </citation>
    <scope>NUCLEOTIDE SEQUENCE [LARGE SCALE GENOMIC DNA]</scope>
    <source>
        <strain evidence="2">NRRL Y-17324</strain>
    </source>
</reference>
<dbReference type="GeneID" id="30985905"/>
<keyword evidence="2" id="KW-1185">Reference proteome</keyword>